<reference evidence="8 9" key="1">
    <citation type="journal article" date="2019" name="Int. J. Syst. Evol. Microbiol.">
        <title>The Global Catalogue of Microorganisms (GCM) 10K type strain sequencing project: providing services to taxonomists for standard genome sequencing and annotation.</title>
        <authorList>
            <consortium name="The Broad Institute Genomics Platform"/>
            <consortium name="The Broad Institute Genome Sequencing Center for Infectious Disease"/>
            <person name="Wu L."/>
            <person name="Ma J."/>
        </authorList>
    </citation>
    <scope>NUCLEOTIDE SEQUENCE [LARGE SCALE GENOMIC DNA]</scope>
    <source>
        <strain evidence="8 9">JCM 16328</strain>
    </source>
</reference>
<keyword evidence="2 5" id="KW-0235">DNA replication</keyword>
<evidence type="ECO:0000256" key="5">
    <source>
        <dbReference type="HAMAP-Rule" id="MF_01407"/>
    </source>
</evidence>
<dbReference type="Pfam" id="PF13401">
    <property type="entry name" value="AAA_22"/>
    <property type="match status" value="1"/>
</dbReference>
<dbReference type="InterPro" id="IPR015163">
    <property type="entry name" value="Cdc6_C"/>
</dbReference>
<dbReference type="NCBIfam" id="TIGR02928">
    <property type="entry name" value="orc1/cdc6 family replication initiation protein"/>
    <property type="match status" value="1"/>
</dbReference>
<comment type="caution">
    <text evidence="8">The sequence shown here is derived from an EMBL/GenBank/DDBJ whole genome shotgun (WGS) entry which is preliminary data.</text>
</comment>
<keyword evidence="3 5" id="KW-0547">Nucleotide-binding</keyword>
<evidence type="ECO:0000313" key="8">
    <source>
        <dbReference type="EMBL" id="GAA0671802.1"/>
    </source>
</evidence>
<feature type="binding site" evidence="5">
    <location>
        <begin position="60"/>
        <end position="64"/>
    </location>
    <ligand>
        <name>ATP</name>
        <dbReference type="ChEBI" id="CHEBI:30616"/>
    </ligand>
</feature>
<dbReference type="Gene3D" id="1.10.8.60">
    <property type="match status" value="1"/>
</dbReference>
<comment type="similarity">
    <text evidence="1 5">Belongs to the CDC6/cdc18 family.</text>
</comment>
<dbReference type="SMART" id="SM01074">
    <property type="entry name" value="Cdc6_C"/>
    <property type="match status" value="1"/>
</dbReference>
<evidence type="ECO:0000259" key="6">
    <source>
        <dbReference type="SMART" id="SM00382"/>
    </source>
</evidence>
<dbReference type="Pfam" id="PF09079">
    <property type="entry name" value="WHD_Cdc6"/>
    <property type="match status" value="1"/>
</dbReference>
<feature type="binding site" evidence="5">
    <location>
        <position position="208"/>
    </location>
    <ligand>
        <name>ATP</name>
        <dbReference type="ChEBI" id="CHEBI:30616"/>
    </ligand>
</feature>
<keyword evidence="9" id="KW-1185">Reference proteome</keyword>
<evidence type="ECO:0000256" key="4">
    <source>
        <dbReference type="ARBA" id="ARBA00022840"/>
    </source>
</evidence>
<name>A0AAV3T9G7_9EURY</name>
<organism evidence="8 9">
    <name type="scientific">Natronoarchaeum mannanilyticum</name>
    <dbReference type="NCBI Taxonomy" id="926360"/>
    <lineage>
        <taxon>Archaea</taxon>
        <taxon>Methanobacteriati</taxon>
        <taxon>Methanobacteriota</taxon>
        <taxon>Stenosarchaea group</taxon>
        <taxon>Halobacteria</taxon>
        <taxon>Halobacteriales</taxon>
        <taxon>Natronoarchaeaceae</taxon>
    </lineage>
</organism>
<dbReference type="InterPro" id="IPR055237">
    <property type="entry name" value="Cdc6_lid"/>
</dbReference>
<dbReference type="InterPro" id="IPR003593">
    <property type="entry name" value="AAA+_ATPase"/>
</dbReference>
<sequence>MGRFTRRRSIFEEKDALRDDYEPESLEARDEELDAYTDALQPVVDGWQPNNIFLYGKTGVGKTAATEYLLSELAADCRQYDDVDLSIVHVNCNTLNSSYQIAVHLVNELRGPGRQISTTGYPEATVFDMLYDELESIGGTVLIVLDEIDNIGTDDDILYELPRARSNGYLESVKPGLIGISNNFAFRDQLSPKVKDTLCEEELHFSPYDAGELRQILRSRAELAIRDDALDQDVIPLCAAIAAQDTGSARQAITLLLRAGELASNDDAEAIAESHVRTARNVIETERVQEGMRQLTVHGHLVLLAVTAHATRDETPVRMRDLYPRYRRYCDHLAVDPITKRSVHDHLGDLTMQSVLERHERNAGARGNYYEYALEVPTTAALDALEDVGDFDDIVADLKRRAPQS</sequence>
<dbReference type="CDD" id="cd08768">
    <property type="entry name" value="Cdc6_C"/>
    <property type="match status" value="1"/>
</dbReference>
<dbReference type="InterPro" id="IPR027417">
    <property type="entry name" value="P-loop_NTPase"/>
</dbReference>
<dbReference type="HAMAP" id="MF_01407">
    <property type="entry name" value="ORC1_type_DNA_replic_protein"/>
    <property type="match status" value="1"/>
</dbReference>
<dbReference type="EMBL" id="BAAADV010000003">
    <property type="protein sequence ID" value="GAA0671802.1"/>
    <property type="molecule type" value="Genomic_DNA"/>
</dbReference>
<dbReference type="Pfam" id="PF22703">
    <property type="entry name" value="Cdc6_lid"/>
    <property type="match status" value="1"/>
</dbReference>
<feature type="binding site" evidence="5">
    <location>
        <position position="220"/>
    </location>
    <ligand>
        <name>ATP</name>
        <dbReference type="ChEBI" id="CHEBI:30616"/>
    </ligand>
</feature>
<dbReference type="Gene3D" id="1.10.10.10">
    <property type="entry name" value="Winged helix-like DNA-binding domain superfamily/Winged helix DNA-binding domain"/>
    <property type="match status" value="1"/>
</dbReference>
<protein>
    <recommendedName>
        <fullName evidence="5">ORC1-type DNA replication protein</fullName>
    </recommendedName>
</protein>
<dbReference type="InterPro" id="IPR014277">
    <property type="entry name" value="Orc1/Cdc6_arc"/>
</dbReference>
<dbReference type="PANTHER" id="PTHR10763:SF22">
    <property type="entry name" value="ORC1-TYPE DNA REPLICATION PROTEIN"/>
    <property type="match status" value="1"/>
</dbReference>
<proteinExistence type="inferred from homology"/>
<dbReference type="SUPFAM" id="SSF46785">
    <property type="entry name" value="Winged helix' DNA-binding domain"/>
    <property type="match status" value="1"/>
</dbReference>
<feature type="domain" description="AAA+ ATPase" evidence="6">
    <location>
        <begin position="48"/>
        <end position="229"/>
    </location>
</feature>
<dbReference type="Gene3D" id="3.40.50.300">
    <property type="entry name" value="P-loop containing nucleotide triphosphate hydrolases"/>
    <property type="match status" value="1"/>
</dbReference>
<evidence type="ECO:0000256" key="2">
    <source>
        <dbReference type="ARBA" id="ARBA00022705"/>
    </source>
</evidence>
<dbReference type="InterPro" id="IPR050311">
    <property type="entry name" value="ORC1/CDC6"/>
</dbReference>
<dbReference type="GO" id="GO:0005524">
    <property type="term" value="F:ATP binding"/>
    <property type="evidence" value="ECO:0007669"/>
    <property type="project" value="UniProtKB-UniRule"/>
</dbReference>
<accession>A0AAV3T9G7</accession>
<comment type="function">
    <text evidence="5">Involved in regulation of DNA replication.</text>
</comment>
<evidence type="ECO:0000256" key="3">
    <source>
        <dbReference type="ARBA" id="ARBA00022741"/>
    </source>
</evidence>
<dbReference type="RefSeq" id="WP_343773650.1">
    <property type="nucleotide sequence ID" value="NZ_BAAADV010000003.1"/>
</dbReference>
<dbReference type="FunFam" id="1.10.8.60:FF:000073">
    <property type="entry name" value="ORC1-type DNA replication protein"/>
    <property type="match status" value="1"/>
</dbReference>
<dbReference type="InterPro" id="IPR036390">
    <property type="entry name" value="WH_DNA-bd_sf"/>
</dbReference>
<evidence type="ECO:0000256" key="1">
    <source>
        <dbReference type="ARBA" id="ARBA00006184"/>
    </source>
</evidence>
<dbReference type="AlphaFoldDB" id="A0AAV3T9G7"/>
<gene>
    <name evidence="8" type="ORF">GCM10009020_17910</name>
</gene>
<dbReference type="Proteomes" id="UP001500420">
    <property type="component" value="Unassembled WGS sequence"/>
</dbReference>
<dbReference type="PANTHER" id="PTHR10763">
    <property type="entry name" value="CELL DIVISION CONTROL PROTEIN 6-RELATED"/>
    <property type="match status" value="1"/>
</dbReference>
<dbReference type="SUPFAM" id="SSF52540">
    <property type="entry name" value="P-loop containing nucleoside triphosphate hydrolases"/>
    <property type="match status" value="1"/>
</dbReference>
<feature type="domain" description="Cdc6 C-terminal" evidence="7">
    <location>
        <begin position="303"/>
        <end position="385"/>
    </location>
</feature>
<evidence type="ECO:0000313" key="9">
    <source>
        <dbReference type="Proteomes" id="UP001500420"/>
    </source>
</evidence>
<dbReference type="GO" id="GO:0016887">
    <property type="term" value="F:ATP hydrolysis activity"/>
    <property type="evidence" value="ECO:0007669"/>
    <property type="project" value="InterPro"/>
</dbReference>
<evidence type="ECO:0000259" key="7">
    <source>
        <dbReference type="SMART" id="SM01074"/>
    </source>
</evidence>
<dbReference type="InterPro" id="IPR049945">
    <property type="entry name" value="AAA_22"/>
</dbReference>
<dbReference type="GO" id="GO:0006260">
    <property type="term" value="P:DNA replication"/>
    <property type="evidence" value="ECO:0007669"/>
    <property type="project" value="UniProtKB-UniRule"/>
</dbReference>
<dbReference type="InterPro" id="IPR036388">
    <property type="entry name" value="WH-like_DNA-bd_sf"/>
</dbReference>
<dbReference type="SMART" id="SM00382">
    <property type="entry name" value="AAA"/>
    <property type="match status" value="1"/>
</dbReference>
<keyword evidence="4 5" id="KW-0067">ATP-binding</keyword>